<organism evidence="1 2">
    <name type="scientific">Geoalkalibacter ferrihydriticus DSM 17813</name>
    <dbReference type="NCBI Taxonomy" id="1121915"/>
    <lineage>
        <taxon>Bacteria</taxon>
        <taxon>Pseudomonadati</taxon>
        <taxon>Thermodesulfobacteriota</taxon>
        <taxon>Desulfuromonadia</taxon>
        <taxon>Desulfuromonadales</taxon>
        <taxon>Geoalkalibacteraceae</taxon>
        <taxon>Geoalkalibacter</taxon>
    </lineage>
</organism>
<keyword evidence="2" id="KW-1185">Reference proteome</keyword>
<proteinExistence type="predicted"/>
<evidence type="ECO:0000313" key="2">
    <source>
        <dbReference type="Proteomes" id="UP000035068"/>
    </source>
</evidence>
<dbReference type="Proteomes" id="UP000035068">
    <property type="component" value="Unassembled WGS sequence"/>
</dbReference>
<dbReference type="AlphaFoldDB" id="A0A0C2HU42"/>
<accession>A0A0C2HU42</accession>
<dbReference type="EMBL" id="JWJD01000004">
    <property type="protein sequence ID" value="KIH76342.1"/>
    <property type="molecule type" value="Genomic_DNA"/>
</dbReference>
<protein>
    <submittedName>
        <fullName evidence="1">Uncharacterized protein</fullName>
    </submittedName>
</protein>
<sequence>MRLDEQRQIVLPLALDVVAAAQVETGDKSRHLIGDVADGAVDLAVQFTLAGIAAIVAVGVVKGVDDELAALGGQRRGGTEEQIQNIAALAGLMADAKFFALRWNRARRGTPEIESTNQQEPDDVCDALRQRKTPLQSRNSSV</sequence>
<name>A0A0C2HU42_9BACT</name>
<reference evidence="1 2" key="1">
    <citation type="submission" date="2014-12" db="EMBL/GenBank/DDBJ databases">
        <title>Genomes of Geoalkalibacter ferrihydriticus and Geoalkalibacter subterraneus, two haloalkaliphilic metal-reducing members of the Geobacteraceae.</title>
        <authorList>
            <person name="Badalamenti J.P."/>
            <person name="Torres C.I."/>
            <person name="Krajmalnik-Brown R."/>
            <person name="Bond D.R."/>
        </authorList>
    </citation>
    <scope>NUCLEOTIDE SEQUENCE [LARGE SCALE GENOMIC DNA]</scope>
    <source>
        <strain evidence="1 2">DSM 17813</strain>
    </source>
</reference>
<comment type="caution">
    <text evidence="1">The sequence shown here is derived from an EMBL/GenBank/DDBJ whole genome shotgun (WGS) entry which is preliminary data.</text>
</comment>
<gene>
    <name evidence="1" type="ORF">GFER_12150</name>
</gene>
<evidence type="ECO:0000313" key="1">
    <source>
        <dbReference type="EMBL" id="KIH76342.1"/>
    </source>
</evidence>